<evidence type="ECO:0000313" key="1">
    <source>
        <dbReference type="EMBL" id="CAD7409371.1"/>
    </source>
</evidence>
<dbReference type="AlphaFoldDB" id="A0A7R9DA51"/>
<sequence length="224" mass="25399">MKYSLPPHPSPIPDKYQTKQDKNHATIAKRLNVLVLLINARASLKLVCVSNQLIMGVYLLEIWSHPTPAPHTSTHVKEVSILSFQYYISSYSRKNCSLHQCCHTSRQCLVSQTKLKPRNLLSSPSGLEVESRATEFIAEMFPVEDWMDFTRDRKKNVWRKIHTHPSRSPVATAINHSADISPSTTTAAYIRAHPALRLSRAIASPSVTFILIRQDYGGQTRRKL</sequence>
<protein>
    <submittedName>
        <fullName evidence="1">Uncharacterized protein</fullName>
    </submittedName>
</protein>
<accession>A0A7R9DA51</accession>
<name>A0A7R9DA51_TIMPO</name>
<dbReference type="EMBL" id="OD004137">
    <property type="protein sequence ID" value="CAD7409371.1"/>
    <property type="molecule type" value="Genomic_DNA"/>
</dbReference>
<proteinExistence type="predicted"/>
<reference evidence="1" key="1">
    <citation type="submission" date="2020-11" db="EMBL/GenBank/DDBJ databases">
        <authorList>
            <person name="Tran Van P."/>
        </authorList>
    </citation>
    <scope>NUCLEOTIDE SEQUENCE</scope>
</reference>
<organism evidence="1">
    <name type="scientific">Timema poppense</name>
    <name type="common">Walking stick</name>
    <dbReference type="NCBI Taxonomy" id="170557"/>
    <lineage>
        <taxon>Eukaryota</taxon>
        <taxon>Metazoa</taxon>
        <taxon>Ecdysozoa</taxon>
        <taxon>Arthropoda</taxon>
        <taxon>Hexapoda</taxon>
        <taxon>Insecta</taxon>
        <taxon>Pterygota</taxon>
        <taxon>Neoptera</taxon>
        <taxon>Polyneoptera</taxon>
        <taxon>Phasmatodea</taxon>
        <taxon>Timematodea</taxon>
        <taxon>Timematoidea</taxon>
        <taxon>Timematidae</taxon>
        <taxon>Timema</taxon>
    </lineage>
</organism>
<gene>
    <name evidence="1" type="ORF">TPSB3V08_LOCUS6807</name>
</gene>